<feature type="region of interest" description="Disordered" evidence="4">
    <location>
        <begin position="552"/>
        <end position="571"/>
    </location>
</feature>
<feature type="compositionally biased region" description="Polar residues" evidence="4">
    <location>
        <begin position="273"/>
        <end position="313"/>
    </location>
</feature>
<feature type="compositionally biased region" description="Polar residues" evidence="4">
    <location>
        <begin position="9"/>
        <end position="29"/>
    </location>
</feature>
<accession>A0A3S3P368</accession>
<feature type="compositionally biased region" description="Basic and acidic residues" evidence="4">
    <location>
        <begin position="124"/>
        <end position="136"/>
    </location>
</feature>
<dbReference type="OrthoDB" id="6517016at2759"/>
<dbReference type="Proteomes" id="UP000285301">
    <property type="component" value="Unassembled WGS sequence"/>
</dbReference>
<feature type="compositionally biased region" description="Basic and acidic residues" evidence="4">
    <location>
        <begin position="528"/>
        <end position="543"/>
    </location>
</feature>
<feature type="region of interest" description="Disordered" evidence="4">
    <location>
        <begin position="124"/>
        <end position="200"/>
    </location>
</feature>
<dbReference type="PANTHER" id="PTHR22691">
    <property type="entry name" value="YEAST SPT2-RELATED"/>
    <property type="match status" value="1"/>
</dbReference>
<dbReference type="InterPro" id="IPR013256">
    <property type="entry name" value="Chromatin_SPT2"/>
</dbReference>
<comment type="caution">
    <text evidence="7">The sequence shown here is derived from an EMBL/GenBank/DDBJ whole genome shotgun (WGS) entry which is preliminary data.</text>
</comment>
<feature type="region of interest" description="Disordered" evidence="4">
    <location>
        <begin position="577"/>
        <end position="605"/>
    </location>
</feature>
<feature type="region of interest" description="Disordered" evidence="4">
    <location>
        <begin position="1"/>
        <end position="92"/>
    </location>
</feature>
<dbReference type="PANTHER" id="PTHR22691:SF8">
    <property type="entry name" value="PROTEIN SPT2 HOMOLOG"/>
    <property type="match status" value="1"/>
</dbReference>
<feature type="compositionally biased region" description="Polar residues" evidence="4">
    <location>
        <begin position="326"/>
        <end position="341"/>
    </location>
</feature>
<name>A0A3S3P368_9ACAR</name>
<reference evidence="7 8" key="1">
    <citation type="journal article" date="2018" name="Gigascience">
        <title>Genomes of trombidid mites reveal novel predicted allergens and laterally-transferred genes associated with secondary metabolism.</title>
        <authorList>
            <person name="Dong X."/>
            <person name="Chaisiri K."/>
            <person name="Xia D."/>
            <person name="Armstrong S.D."/>
            <person name="Fang Y."/>
            <person name="Donnelly M.J."/>
            <person name="Kadowaki T."/>
            <person name="McGarry J.W."/>
            <person name="Darby A.C."/>
            <person name="Makepeace B.L."/>
        </authorList>
    </citation>
    <scope>NUCLEOTIDE SEQUENCE [LARGE SCALE GENOMIC DNA]</scope>
    <source>
        <strain evidence="7">UoL-WK</strain>
    </source>
</reference>
<evidence type="ECO:0000259" key="5">
    <source>
        <dbReference type="Pfam" id="PF22878"/>
    </source>
</evidence>
<gene>
    <name evidence="7" type="ORF">B4U79_02806</name>
    <name evidence="6" type="ORF">B4U79_05681</name>
</gene>
<comment type="similarity">
    <text evidence="1">Belongs to the SPT2 family.</text>
</comment>
<feature type="compositionally biased region" description="Basic and acidic residues" evidence="4">
    <location>
        <begin position="350"/>
        <end position="375"/>
    </location>
</feature>
<dbReference type="Pfam" id="PF08243">
    <property type="entry name" value="SPT2"/>
    <property type="match status" value="1"/>
</dbReference>
<feature type="region of interest" description="Disordered" evidence="4">
    <location>
        <begin position="246"/>
        <end position="543"/>
    </location>
</feature>
<evidence type="ECO:0000256" key="2">
    <source>
        <dbReference type="ARBA" id="ARBA00013786"/>
    </source>
</evidence>
<protein>
    <recommendedName>
        <fullName evidence="2">Protein SPT2 homolog</fullName>
    </recommendedName>
</protein>
<evidence type="ECO:0000313" key="6">
    <source>
        <dbReference type="EMBL" id="RWS07863.1"/>
    </source>
</evidence>
<keyword evidence="8" id="KW-1185">Reference proteome</keyword>
<evidence type="ECO:0000313" key="8">
    <source>
        <dbReference type="Proteomes" id="UP000285301"/>
    </source>
</evidence>
<dbReference type="EMBL" id="NCKU01000866">
    <property type="protein sequence ID" value="RWS13857.1"/>
    <property type="molecule type" value="Genomic_DNA"/>
</dbReference>
<keyword evidence="3" id="KW-0175">Coiled coil</keyword>
<reference evidence="7" key="2">
    <citation type="submission" date="2018-11" db="EMBL/GenBank/DDBJ databases">
        <title>Trombidioid mite genomics.</title>
        <authorList>
            <person name="Dong X."/>
        </authorList>
    </citation>
    <scope>NUCLEOTIDE SEQUENCE</scope>
    <source>
        <strain evidence="7">UoL-WK</strain>
    </source>
</reference>
<dbReference type="GO" id="GO:0006360">
    <property type="term" value="P:transcription by RNA polymerase I"/>
    <property type="evidence" value="ECO:0007669"/>
    <property type="project" value="TreeGrafter"/>
</dbReference>
<dbReference type="SMART" id="SM00784">
    <property type="entry name" value="SPT2"/>
    <property type="match status" value="1"/>
</dbReference>
<evidence type="ECO:0000256" key="4">
    <source>
        <dbReference type="SAM" id="MobiDB-lite"/>
    </source>
</evidence>
<dbReference type="AlphaFoldDB" id="A0A3S3P368"/>
<evidence type="ECO:0000256" key="3">
    <source>
        <dbReference type="ARBA" id="ARBA00023054"/>
    </source>
</evidence>
<proteinExistence type="inferred from homology"/>
<dbReference type="InterPro" id="IPR054552">
    <property type="entry name" value="SPT2_N"/>
</dbReference>
<dbReference type="EMBL" id="NCKU01003265">
    <property type="protein sequence ID" value="RWS07863.1"/>
    <property type="molecule type" value="Genomic_DNA"/>
</dbReference>
<feature type="compositionally biased region" description="Basic and acidic residues" evidence="4">
    <location>
        <begin position="35"/>
        <end position="73"/>
    </location>
</feature>
<dbReference type="GO" id="GO:0042393">
    <property type="term" value="F:histone binding"/>
    <property type="evidence" value="ECO:0007669"/>
    <property type="project" value="TreeGrafter"/>
</dbReference>
<dbReference type="GO" id="GO:0003677">
    <property type="term" value="F:DNA binding"/>
    <property type="evidence" value="ECO:0007669"/>
    <property type="project" value="TreeGrafter"/>
</dbReference>
<dbReference type="Pfam" id="PF22878">
    <property type="entry name" value="SPT2_N"/>
    <property type="match status" value="1"/>
</dbReference>
<organism evidence="7 8">
    <name type="scientific">Dinothrombium tinctorium</name>
    <dbReference type="NCBI Taxonomy" id="1965070"/>
    <lineage>
        <taxon>Eukaryota</taxon>
        <taxon>Metazoa</taxon>
        <taxon>Ecdysozoa</taxon>
        <taxon>Arthropoda</taxon>
        <taxon>Chelicerata</taxon>
        <taxon>Arachnida</taxon>
        <taxon>Acari</taxon>
        <taxon>Acariformes</taxon>
        <taxon>Trombidiformes</taxon>
        <taxon>Prostigmata</taxon>
        <taxon>Anystina</taxon>
        <taxon>Parasitengona</taxon>
        <taxon>Trombidioidea</taxon>
        <taxon>Trombidiidae</taxon>
        <taxon>Dinothrombium</taxon>
    </lineage>
</organism>
<dbReference type="GO" id="GO:0006334">
    <property type="term" value="P:nucleosome assembly"/>
    <property type="evidence" value="ECO:0007669"/>
    <property type="project" value="TreeGrafter"/>
</dbReference>
<feature type="compositionally biased region" description="Low complexity" evidence="4">
    <location>
        <begin position="463"/>
        <end position="474"/>
    </location>
</feature>
<dbReference type="STRING" id="1965070.A0A3S3P368"/>
<feature type="compositionally biased region" description="Basic and acidic residues" evidence="4">
    <location>
        <begin position="397"/>
        <end position="436"/>
    </location>
</feature>
<evidence type="ECO:0000256" key="1">
    <source>
        <dbReference type="ARBA" id="ARBA00006461"/>
    </source>
</evidence>
<feature type="domain" description="SPT2 homolog N-terminal" evidence="5">
    <location>
        <begin position="1"/>
        <end position="94"/>
    </location>
</feature>
<evidence type="ECO:0000313" key="7">
    <source>
        <dbReference type="EMBL" id="RWS13857.1"/>
    </source>
</evidence>
<feature type="compositionally biased region" description="Acidic residues" evidence="4">
    <location>
        <begin position="578"/>
        <end position="605"/>
    </location>
</feature>
<dbReference type="GO" id="GO:0005730">
    <property type="term" value="C:nucleolus"/>
    <property type="evidence" value="ECO:0007669"/>
    <property type="project" value="TreeGrafter"/>
</dbReference>
<feature type="compositionally biased region" description="Polar residues" evidence="4">
    <location>
        <begin position="488"/>
        <end position="500"/>
    </location>
</feature>
<sequence length="693" mass="81819">MDYRKLMSLASSKSNQRAFAANQASSSGFKIQKKNASDEKKPDPRAVQKFLEMKRREEMQKAEEDRRRKEKLLSLRRQNTKSNKAAKMMATRTKDNDFSRIILTEDEIREKNAIEEKLRQKRIADPKERMKQRIEMETEAELAPKKRKKKKASYEEECEDLPPIDYTRINKNPHNYVDNKQLKEENQKASNKKAPPPLNFNDLLKLAEKKQKEEPKPTLIDEIESVKSIRPVKRKVDDYEEQLKKLRAFKEKKRATDASTISSRQEINERPQYKTQTNKVNKIKSSYETQEQPKIKTQTKNKSISDNMRNSAKQVREENVPIKYKPQSTNKYSQESLNNYERSLKQQKSKYRDEYSPPPFSKEKFESKKNQRVEEYSPTEPYINKSMKNKKLINKVRPSDDENDDYVKYRPTAKKEIAERSHISESPEKSMNEFKSKKLPISATMPKYKPTNNVKNIDNEIVSKSSNSAYSSNKIRPATDLQPKLKPSTATSSKYPTKESLTSKKSTEIMAQRMMGSMANRLPGHPSNRREQPKETNKKLNEYSKAEIRAAAERIMERPRPKLPPIGLHYRRGMYGDNYEDYADSDKEEEEEEDEEMRDFIDDGDYDLQDDDYSKYIREIFGYDKRKYVDDDDDDIMETNFDEQEREELRSARIGFIEDLEDMRKEAEEKRRKAMLKRKRPRIVDDEDEDEDD</sequence>